<organism evidence="4 5">
    <name type="scientific">Microvirga guangxiensis</name>
    <dbReference type="NCBI Taxonomy" id="549386"/>
    <lineage>
        <taxon>Bacteria</taxon>
        <taxon>Pseudomonadati</taxon>
        <taxon>Pseudomonadota</taxon>
        <taxon>Alphaproteobacteria</taxon>
        <taxon>Hyphomicrobiales</taxon>
        <taxon>Methylobacteriaceae</taxon>
        <taxon>Microvirga</taxon>
    </lineage>
</organism>
<dbReference type="SUPFAM" id="SSF51905">
    <property type="entry name" value="FAD/NAD(P)-binding domain"/>
    <property type="match status" value="1"/>
</dbReference>
<dbReference type="InterPro" id="IPR006076">
    <property type="entry name" value="FAD-dep_OxRdtase"/>
</dbReference>
<dbReference type="SUPFAM" id="SSF54373">
    <property type="entry name" value="FAD-linked reductases, C-terminal domain"/>
    <property type="match status" value="1"/>
</dbReference>
<keyword evidence="2" id="KW-1133">Transmembrane helix</keyword>
<dbReference type="Gene3D" id="3.30.9.10">
    <property type="entry name" value="D-Amino Acid Oxidase, subunit A, domain 2"/>
    <property type="match status" value="1"/>
</dbReference>
<sequence length="423" mass="45582">MEYIFHCEVKEKALANIAIIGAGVIGVSCAAFLQRDGHNVTIYDPLPPGEGCSFGNAGSIGPGSVVPLSTPGIVRQAASWITDPDSPLWIDWRYLPRAVPWLARFITAGASPRINGIAKALRLLHADSFENYRTLLGVDAKSLLHISGQLYLYESDAAFTKDALGRELREALGIRSEILSADEVRQLEPSLGPRFAKAMYLPDSGHCSNPHRLVTTIAEDITRNGGRFVRASVKDFELEAGQVRAVVTDAGSMPCDTVVIAAGAWSHRLAGRLGLKIPLESLRGYHVMLPMPEKAPKRPLYPLAAKIMMTPMEHGLRIAGTAEIAGLDAPMNERRAAALGKIAKRYFPGMTGEPISVWMGHRPATPDSLPVIGASPRHKNVMLAFGHGQTGLIGGSTTGLLVSDLVAGRKPTIDPHPYRANRF</sequence>
<dbReference type="GO" id="GO:0016491">
    <property type="term" value="F:oxidoreductase activity"/>
    <property type="evidence" value="ECO:0007669"/>
    <property type="project" value="UniProtKB-KW"/>
</dbReference>
<dbReference type="EMBL" id="FMVJ01000002">
    <property type="protein sequence ID" value="SCX90779.1"/>
    <property type="molecule type" value="Genomic_DNA"/>
</dbReference>
<proteinExistence type="predicted"/>
<name>A0A1G5BKQ4_9HYPH</name>
<dbReference type="InterPro" id="IPR036188">
    <property type="entry name" value="FAD/NAD-bd_sf"/>
</dbReference>
<keyword evidence="2" id="KW-0812">Transmembrane</keyword>
<feature type="domain" description="FAD dependent oxidoreductase" evidence="3">
    <location>
        <begin position="17"/>
        <end position="405"/>
    </location>
</feature>
<feature type="transmembrane region" description="Helical" evidence="2">
    <location>
        <begin position="12"/>
        <end position="33"/>
    </location>
</feature>
<dbReference type="PANTHER" id="PTHR13847:SF289">
    <property type="entry name" value="GLYCINE OXIDASE"/>
    <property type="match status" value="1"/>
</dbReference>
<dbReference type="STRING" id="549386.SAMN02927923_00273"/>
<accession>A0A1G5BKQ4</accession>
<evidence type="ECO:0000313" key="4">
    <source>
        <dbReference type="EMBL" id="SCX90779.1"/>
    </source>
</evidence>
<evidence type="ECO:0000313" key="5">
    <source>
        <dbReference type="Proteomes" id="UP000199569"/>
    </source>
</evidence>
<evidence type="ECO:0000256" key="1">
    <source>
        <dbReference type="ARBA" id="ARBA00023002"/>
    </source>
</evidence>
<dbReference type="Proteomes" id="UP000199569">
    <property type="component" value="Unassembled WGS sequence"/>
</dbReference>
<dbReference type="PANTHER" id="PTHR13847">
    <property type="entry name" value="SARCOSINE DEHYDROGENASE-RELATED"/>
    <property type="match status" value="1"/>
</dbReference>
<evidence type="ECO:0000259" key="3">
    <source>
        <dbReference type="Pfam" id="PF01266"/>
    </source>
</evidence>
<keyword evidence="5" id="KW-1185">Reference proteome</keyword>
<dbReference type="Pfam" id="PF01266">
    <property type="entry name" value="DAO"/>
    <property type="match status" value="1"/>
</dbReference>
<keyword evidence="2" id="KW-0472">Membrane</keyword>
<dbReference type="Gene3D" id="3.50.50.60">
    <property type="entry name" value="FAD/NAD(P)-binding domain"/>
    <property type="match status" value="2"/>
</dbReference>
<evidence type="ECO:0000256" key="2">
    <source>
        <dbReference type="SAM" id="Phobius"/>
    </source>
</evidence>
<protein>
    <submittedName>
        <fullName evidence="4">D-amino-acid dehydrogenase</fullName>
    </submittedName>
</protein>
<keyword evidence="1" id="KW-0560">Oxidoreductase</keyword>
<dbReference type="AlphaFoldDB" id="A0A1G5BKQ4"/>
<dbReference type="GO" id="GO:0005737">
    <property type="term" value="C:cytoplasm"/>
    <property type="evidence" value="ECO:0007669"/>
    <property type="project" value="TreeGrafter"/>
</dbReference>
<gene>
    <name evidence="4" type="ORF">SAMN02927923_00273</name>
</gene>
<reference evidence="4 5" key="1">
    <citation type="submission" date="2016-10" db="EMBL/GenBank/DDBJ databases">
        <authorList>
            <person name="de Groot N.N."/>
        </authorList>
    </citation>
    <scope>NUCLEOTIDE SEQUENCE [LARGE SCALE GENOMIC DNA]</scope>
    <source>
        <strain evidence="4 5">CGMCC 1.7666</strain>
    </source>
</reference>